<proteinExistence type="predicted"/>
<organism evidence="1">
    <name type="scientific">Siphoviridae sp. ctg6Y13</name>
    <dbReference type="NCBI Taxonomy" id="2826419"/>
    <lineage>
        <taxon>Viruses</taxon>
        <taxon>Duplodnaviria</taxon>
        <taxon>Heunggongvirae</taxon>
        <taxon>Uroviricota</taxon>
        <taxon>Caudoviricetes</taxon>
    </lineage>
</organism>
<evidence type="ECO:0000313" key="1">
    <source>
        <dbReference type="EMBL" id="DAE24045.1"/>
    </source>
</evidence>
<accession>A0A8S5QZ87</accession>
<dbReference type="InterPro" id="IPR049254">
    <property type="entry name" value="Phage_tail_terminator"/>
</dbReference>
<protein>
    <submittedName>
        <fullName evidence="1">Tail completion protein</fullName>
    </submittedName>
</protein>
<dbReference type="EMBL" id="BK015766">
    <property type="protein sequence ID" value="DAE24045.1"/>
    <property type="molecule type" value="Genomic_DNA"/>
</dbReference>
<dbReference type="Pfam" id="PF20765">
    <property type="entry name" value="Phage_tail_terminator_8"/>
    <property type="match status" value="1"/>
</dbReference>
<reference evidence="1" key="1">
    <citation type="journal article" date="2021" name="Proc. Natl. Acad. Sci. U.S.A.">
        <title>A Catalog of Tens of Thousands of Viruses from Human Metagenomes Reveals Hidden Associations with Chronic Diseases.</title>
        <authorList>
            <person name="Tisza M.J."/>
            <person name="Buck C.B."/>
        </authorList>
    </citation>
    <scope>NUCLEOTIDE SEQUENCE</scope>
    <source>
        <strain evidence="1">Ctg6Y13</strain>
    </source>
</reference>
<sequence>MRFMDFIKSLSRKIDSFTGKEAGIDNINKLTRPAYFIQIIDYKKEFFANNRERIHVSIDIVYIPENIEKNKAEIYDALDNLNDMFNVKGNKILKVKNRNLTLKNESTKVVDGLGHYIFDLDLFDVYGEIPKQNTVNGLKLKFK</sequence>
<name>A0A8S5QZ87_9CAUD</name>